<keyword evidence="1" id="KW-0812">Transmembrane</keyword>
<evidence type="ECO:0000313" key="2">
    <source>
        <dbReference type="EMBL" id="MBD0725868.1"/>
    </source>
</evidence>
<feature type="transmembrane region" description="Helical" evidence="1">
    <location>
        <begin position="50"/>
        <end position="68"/>
    </location>
</feature>
<accession>A0ABR7UUE0</accession>
<dbReference type="RefSeq" id="WP_188221029.1">
    <property type="nucleotide sequence ID" value="NZ_NASZ01000018.1"/>
</dbReference>
<proteinExistence type="predicted"/>
<dbReference type="Gene3D" id="3.30.420.10">
    <property type="entry name" value="Ribonuclease H-like superfamily/Ribonuclease H"/>
    <property type="match status" value="1"/>
</dbReference>
<keyword evidence="3" id="KW-1185">Reference proteome</keyword>
<keyword evidence="1" id="KW-1133">Transmembrane helix</keyword>
<evidence type="ECO:0000313" key="3">
    <source>
        <dbReference type="Proteomes" id="UP000661715"/>
    </source>
</evidence>
<evidence type="ECO:0008006" key="4">
    <source>
        <dbReference type="Google" id="ProtNLM"/>
    </source>
</evidence>
<reference evidence="2 3" key="1">
    <citation type="journal article" date="2020" name="Microbiol. Res.">
        <title>Flavobacterium pokkalii sp. nov., a novel plant growth promoting native rhizobacteria isolated from pokkali rice grown in coastal saline affected agricultural regions of southern India, Kerala.</title>
        <authorList>
            <person name="Menon R.R."/>
            <person name="Kumari S."/>
            <person name="Viver T."/>
            <person name="Rameshkumar N."/>
        </authorList>
    </citation>
    <scope>NUCLEOTIDE SEQUENCE [LARGE SCALE GENOMIC DNA]</scope>
    <source>
        <strain evidence="2 3">L1I52</strain>
    </source>
</reference>
<dbReference type="EMBL" id="NASZ01000018">
    <property type="protein sequence ID" value="MBD0725868.1"/>
    <property type="molecule type" value="Genomic_DNA"/>
</dbReference>
<keyword evidence="1" id="KW-0472">Membrane</keyword>
<protein>
    <recommendedName>
        <fullName evidence="4">CRISPR-associated endonuclease Cas9</fullName>
    </recommendedName>
</protein>
<feature type="transmembrane region" description="Helical" evidence="1">
    <location>
        <begin position="74"/>
        <end position="91"/>
    </location>
</feature>
<comment type="caution">
    <text evidence="2">The sequence shown here is derived from an EMBL/GenBank/DDBJ whole genome shotgun (WGS) entry which is preliminary data.</text>
</comment>
<sequence length="94" mass="10644">MSKYLGLDLGSNSIGWAIIDDSAKKTINYGVHNFDNTNGKKRIKIKKPKNQTILILNILICISAAFCMVNLENWQFWLNIILTIFIAKITLSSQ</sequence>
<dbReference type="InterPro" id="IPR036397">
    <property type="entry name" value="RNaseH_sf"/>
</dbReference>
<gene>
    <name evidence="2" type="ORF">B6A10_11810</name>
</gene>
<organism evidence="2 3">
    <name type="scientific">Flavobacterium pokkalii</name>
    <dbReference type="NCBI Taxonomy" id="1940408"/>
    <lineage>
        <taxon>Bacteria</taxon>
        <taxon>Pseudomonadati</taxon>
        <taxon>Bacteroidota</taxon>
        <taxon>Flavobacteriia</taxon>
        <taxon>Flavobacteriales</taxon>
        <taxon>Flavobacteriaceae</taxon>
        <taxon>Flavobacterium</taxon>
    </lineage>
</organism>
<dbReference type="Proteomes" id="UP000661715">
    <property type="component" value="Unassembled WGS sequence"/>
</dbReference>
<evidence type="ECO:0000256" key="1">
    <source>
        <dbReference type="SAM" id="Phobius"/>
    </source>
</evidence>
<name>A0ABR7UUE0_9FLAO</name>